<sequence>MTECCGHEQERLAGEVAKIHDAASEAAGNLTQVRELQQEQRRAQEEIRRDLAEEQRQRKEAEGRLGAELEEEARRDLEEQRLRQEALSLLGAQVEDQLAAMAERHQTLGTFLGVVRGNLGAIGP</sequence>
<comment type="caution">
    <text evidence="2">The sequence shown here is derived from an EMBL/GenBank/DDBJ whole genome shotgun (WGS) entry which is preliminary data.</text>
</comment>
<proteinExistence type="predicted"/>
<evidence type="ECO:0000256" key="1">
    <source>
        <dbReference type="SAM" id="MobiDB-lite"/>
    </source>
</evidence>
<protein>
    <submittedName>
        <fullName evidence="2">Uncharacterized protein</fullName>
    </submittedName>
</protein>
<dbReference type="Proteomes" id="UP000604046">
    <property type="component" value="Unassembled WGS sequence"/>
</dbReference>
<dbReference type="AlphaFoldDB" id="A0A812MYD1"/>
<keyword evidence="3" id="KW-1185">Reference proteome</keyword>
<evidence type="ECO:0000313" key="3">
    <source>
        <dbReference type="Proteomes" id="UP000604046"/>
    </source>
</evidence>
<name>A0A812MYD1_9DINO</name>
<gene>
    <name evidence="2" type="ORF">SNAT2548_LOCUS15260</name>
</gene>
<accession>A0A812MYD1</accession>
<evidence type="ECO:0000313" key="2">
    <source>
        <dbReference type="EMBL" id="CAE7288977.1"/>
    </source>
</evidence>
<feature type="region of interest" description="Disordered" evidence="1">
    <location>
        <begin position="34"/>
        <end position="76"/>
    </location>
</feature>
<reference evidence="2" key="1">
    <citation type="submission" date="2021-02" db="EMBL/GenBank/DDBJ databases">
        <authorList>
            <person name="Dougan E. K."/>
            <person name="Rhodes N."/>
            <person name="Thang M."/>
            <person name="Chan C."/>
        </authorList>
    </citation>
    <scope>NUCLEOTIDE SEQUENCE</scope>
</reference>
<dbReference type="EMBL" id="CAJNDS010001913">
    <property type="protein sequence ID" value="CAE7288977.1"/>
    <property type="molecule type" value="Genomic_DNA"/>
</dbReference>
<feature type="compositionally biased region" description="Basic and acidic residues" evidence="1">
    <location>
        <begin position="36"/>
        <end position="76"/>
    </location>
</feature>
<organism evidence="2 3">
    <name type="scientific">Symbiodinium natans</name>
    <dbReference type="NCBI Taxonomy" id="878477"/>
    <lineage>
        <taxon>Eukaryota</taxon>
        <taxon>Sar</taxon>
        <taxon>Alveolata</taxon>
        <taxon>Dinophyceae</taxon>
        <taxon>Suessiales</taxon>
        <taxon>Symbiodiniaceae</taxon>
        <taxon>Symbiodinium</taxon>
    </lineage>
</organism>